<keyword evidence="1" id="KW-0378">Hydrolase</keyword>
<dbReference type="InterPro" id="IPR050698">
    <property type="entry name" value="MBL"/>
</dbReference>
<name>A0A1G2N147_9BACT</name>
<evidence type="ECO:0000259" key="3">
    <source>
        <dbReference type="SMART" id="SM01027"/>
    </source>
</evidence>
<organism evidence="4 5">
    <name type="scientific">Candidatus Taylorbacteria bacterium RIFCSPHIGHO2_12_FULL_45_16</name>
    <dbReference type="NCBI Taxonomy" id="1802315"/>
    <lineage>
        <taxon>Bacteria</taxon>
        <taxon>Candidatus Tayloriibacteriota</taxon>
    </lineage>
</organism>
<evidence type="ECO:0008006" key="6">
    <source>
        <dbReference type="Google" id="ProtNLM"/>
    </source>
</evidence>
<dbReference type="SMART" id="SM00849">
    <property type="entry name" value="Lactamase_B"/>
    <property type="match status" value="1"/>
</dbReference>
<feature type="domain" description="Beta-Casp" evidence="3">
    <location>
        <begin position="246"/>
        <end position="371"/>
    </location>
</feature>
<dbReference type="Gene3D" id="3.60.15.10">
    <property type="entry name" value="Ribonuclease Z/Hydroxyacylglutathione hydrolase-like"/>
    <property type="match status" value="1"/>
</dbReference>
<dbReference type="Proteomes" id="UP000178089">
    <property type="component" value="Unassembled WGS sequence"/>
</dbReference>
<dbReference type="Pfam" id="PF10996">
    <property type="entry name" value="Beta-Casp"/>
    <property type="match status" value="1"/>
</dbReference>
<evidence type="ECO:0000313" key="5">
    <source>
        <dbReference type="Proteomes" id="UP000178089"/>
    </source>
</evidence>
<dbReference type="SUPFAM" id="SSF56281">
    <property type="entry name" value="Metallo-hydrolase/oxidoreductase"/>
    <property type="match status" value="1"/>
</dbReference>
<comment type="caution">
    <text evidence="4">The sequence shown here is derived from an EMBL/GenBank/DDBJ whole genome shotgun (WGS) entry which is preliminary data.</text>
</comment>
<accession>A0A1G2N147</accession>
<proteinExistence type="predicted"/>
<evidence type="ECO:0000313" key="4">
    <source>
        <dbReference type="EMBL" id="OHA29818.1"/>
    </source>
</evidence>
<dbReference type="InterPro" id="IPR036866">
    <property type="entry name" value="RibonucZ/Hydroxyglut_hydro"/>
</dbReference>
<dbReference type="GO" id="GO:0004521">
    <property type="term" value="F:RNA endonuclease activity"/>
    <property type="evidence" value="ECO:0007669"/>
    <property type="project" value="TreeGrafter"/>
</dbReference>
<dbReference type="EMBL" id="MHRT01000001">
    <property type="protein sequence ID" value="OHA29818.1"/>
    <property type="molecule type" value="Genomic_DNA"/>
</dbReference>
<dbReference type="InterPro" id="IPR011108">
    <property type="entry name" value="RMMBL"/>
</dbReference>
<dbReference type="PANTHER" id="PTHR11203">
    <property type="entry name" value="CLEAVAGE AND POLYADENYLATION SPECIFICITY FACTOR FAMILY MEMBER"/>
    <property type="match status" value="1"/>
</dbReference>
<dbReference type="InterPro" id="IPR001279">
    <property type="entry name" value="Metallo-B-lactamas"/>
</dbReference>
<dbReference type="STRING" id="1802315.A3F51_03800"/>
<dbReference type="SMART" id="SM01027">
    <property type="entry name" value="Beta-Casp"/>
    <property type="match status" value="1"/>
</dbReference>
<evidence type="ECO:0000256" key="1">
    <source>
        <dbReference type="ARBA" id="ARBA00022801"/>
    </source>
</evidence>
<dbReference type="PANTHER" id="PTHR11203:SF37">
    <property type="entry name" value="INTEGRATOR COMPLEX SUBUNIT 11"/>
    <property type="match status" value="1"/>
</dbReference>
<protein>
    <recommendedName>
        <fullName evidence="6">MBL fold hydrolase</fullName>
    </recommendedName>
</protein>
<sequence>MSNKLTVTFCSGVGTVTGANFLLETEKSKILIDCGMIQGEKFATEENSKLFSYDIPTIDALLVTHAHLDHVGRIPKLVKEGYLGPIYSTPKTKELAEIVLTDAVGILALEAKQNGTLPLYGIEDVEMVFMSWKTIPYHQEVKIVDDISVVLKDSGHILGSAMIEVTVRGPASRKILFTGDLGNSPAPLLRDTEEVDDVDFIIMESVYGDRNHEPKELRLRQFEKVIDDTLARGGTLVIPAFSIDRTQVLLYELNNLVEQKKIPSVPVFVDSPMAIKATEIYQSSPELFNDKVRQQIKNGDNIFSFPHLQFTVSQNESRDIERLRGAKIILAGSGMSVGGRVLSHEEDFLPDPKNTILLVGYQTAGSLGRQLANGAKKVSIHGRTIKVKAHIETIYGYSAHKDSDHLVEFVTTASDRLKQIFVVMGELKASMHLAQRLNDELMVKAIVPERERGYELE</sequence>
<gene>
    <name evidence="4" type="ORF">A3F51_03800</name>
</gene>
<dbReference type="InterPro" id="IPR022712">
    <property type="entry name" value="Beta_Casp"/>
</dbReference>
<dbReference type="AlphaFoldDB" id="A0A1G2N147"/>
<dbReference type="GO" id="GO:0016787">
    <property type="term" value="F:hydrolase activity"/>
    <property type="evidence" value="ECO:0007669"/>
    <property type="project" value="UniProtKB-KW"/>
</dbReference>
<reference evidence="4 5" key="1">
    <citation type="journal article" date="2016" name="Nat. Commun.">
        <title>Thousands of microbial genomes shed light on interconnected biogeochemical processes in an aquifer system.</title>
        <authorList>
            <person name="Anantharaman K."/>
            <person name="Brown C.T."/>
            <person name="Hug L.A."/>
            <person name="Sharon I."/>
            <person name="Castelle C.J."/>
            <person name="Probst A.J."/>
            <person name="Thomas B.C."/>
            <person name="Singh A."/>
            <person name="Wilkins M.J."/>
            <person name="Karaoz U."/>
            <person name="Brodie E.L."/>
            <person name="Williams K.H."/>
            <person name="Hubbard S.S."/>
            <person name="Banfield J.F."/>
        </authorList>
    </citation>
    <scope>NUCLEOTIDE SEQUENCE [LARGE SCALE GENOMIC DNA]</scope>
</reference>
<feature type="domain" description="Metallo-beta-lactamase" evidence="2">
    <location>
        <begin position="17"/>
        <end position="234"/>
    </location>
</feature>
<dbReference type="Pfam" id="PF07521">
    <property type="entry name" value="RMMBL"/>
    <property type="match status" value="1"/>
</dbReference>
<dbReference type="Pfam" id="PF16661">
    <property type="entry name" value="Lactamase_B_6"/>
    <property type="match status" value="1"/>
</dbReference>
<evidence type="ECO:0000259" key="2">
    <source>
        <dbReference type="SMART" id="SM00849"/>
    </source>
</evidence>
<dbReference type="CDD" id="cd16295">
    <property type="entry name" value="TTHA0252-CPSF-like_MBL-fold"/>
    <property type="match status" value="1"/>
</dbReference>
<dbReference type="Gene3D" id="3.40.50.10890">
    <property type="match status" value="1"/>
</dbReference>